<dbReference type="Proteomes" id="UP001597139">
    <property type="component" value="Unassembled WGS sequence"/>
</dbReference>
<dbReference type="InterPro" id="IPR055768">
    <property type="entry name" value="DUF7344"/>
</dbReference>
<evidence type="ECO:0000313" key="4">
    <source>
        <dbReference type="Proteomes" id="UP001597139"/>
    </source>
</evidence>
<feature type="transmembrane region" description="Helical" evidence="1">
    <location>
        <begin position="94"/>
        <end position="116"/>
    </location>
</feature>
<feature type="transmembrane region" description="Helical" evidence="1">
    <location>
        <begin position="122"/>
        <end position="141"/>
    </location>
</feature>
<accession>A0ABD6BT65</accession>
<sequence length="163" mass="17395">MALEYLWDVAAPRTTGEIADAVAAVEAGTDPAPRGVRESVATSLRQTHLPTLETHGLVTTGDAGISATPAAKRVVRRIRDTGPLGLRWSEQYRLVGLVGLCSVVAVLAGVPFLAALDPLVPAVLSLVAYAALSGYHTWTLYPRSTRSPRRRGALDDEWRPTQG</sequence>
<protein>
    <recommendedName>
        <fullName evidence="2">DUF7344 domain-containing protein</fullName>
    </recommendedName>
</protein>
<keyword evidence="1" id="KW-1133">Transmembrane helix</keyword>
<proteinExistence type="predicted"/>
<comment type="caution">
    <text evidence="3">The sequence shown here is derived from an EMBL/GenBank/DDBJ whole genome shotgun (WGS) entry which is preliminary data.</text>
</comment>
<reference evidence="3 4" key="1">
    <citation type="journal article" date="2019" name="Int. J. Syst. Evol. Microbiol.">
        <title>The Global Catalogue of Microorganisms (GCM) 10K type strain sequencing project: providing services to taxonomists for standard genome sequencing and annotation.</title>
        <authorList>
            <consortium name="The Broad Institute Genomics Platform"/>
            <consortium name="The Broad Institute Genome Sequencing Center for Infectious Disease"/>
            <person name="Wu L."/>
            <person name="Ma J."/>
        </authorList>
    </citation>
    <scope>NUCLEOTIDE SEQUENCE [LARGE SCALE GENOMIC DNA]</scope>
    <source>
        <strain evidence="3 4">CGMCC 1.12859</strain>
    </source>
</reference>
<keyword evidence="4" id="KW-1185">Reference proteome</keyword>
<gene>
    <name evidence="3" type="ORF">ACFSAU_09930</name>
</gene>
<feature type="domain" description="DUF7344" evidence="2">
    <location>
        <begin position="2"/>
        <end position="59"/>
    </location>
</feature>
<evidence type="ECO:0000256" key="1">
    <source>
        <dbReference type="SAM" id="Phobius"/>
    </source>
</evidence>
<evidence type="ECO:0000313" key="3">
    <source>
        <dbReference type="EMBL" id="MFD1567812.1"/>
    </source>
</evidence>
<organism evidence="3 4">
    <name type="scientific">Halolamina litorea</name>
    <dbReference type="NCBI Taxonomy" id="1515593"/>
    <lineage>
        <taxon>Archaea</taxon>
        <taxon>Methanobacteriati</taxon>
        <taxon>Methanobacteriota</taxon>
        <taxon>Stenosarchaea group</taxon>
        <taxon>Halobacteria</taxon>
        <taxon>Halobacteriales</taxon>
        <taxon>Haloferacaceae</taxon>
    </lineage>
</organism>
<keyword evidence="1" id="KW-0472">Membrane</keyword>
<keyword evidence="1" id="KW-0812">Transmembrane</keyword>
<dbReference type="RefSeq" id="WP_267647020.1">
    <property type="nucleotide sequence ID" value="NZ_JBHUCZ010000009.1"/>
</dbReference>
<evidence type="ECO:0000259" key="2">
    <source>
        <dbReference type="Pfam" id="PF24035"/>
    </source>
</evidence>
<dbReference type="Pfam" id="PF24035">
    <property type="entry name" value="DUF7344"/>
    <property type="match status" value="1"/>
</dbReference>
<dbReference type="EMBL" id="JBHUCZ010000009">
    <property type="protein sequence ID" value="MFD1567812.1"/>
    <property type="molecule type" value="Genomic_DNA"/>
</dbReference>
<name>A0ABD6BT65_9EURY</name>
<dbReference type="AlphaFoldDB" id="A0ABD6BT65"/>